<dbReference type="PRINTS" id="PR00344">
    <property type="entry name" value="BCTRLSENSOR"/>
</dbReference>
<keyword evidence="11" id="KW-1185">Reference proteome</keyword>
<feature type="repeat" description="TPR" evidence="7">
    <location>
        <begin position="161"/>
        <end position="194"/>
    </location>
</feature>
<evidence type="ECO:0000313" key="11">
    <source>
        <dbReference type="Proteomes" id="UP000198384"/>
    </source>
</evidence>
<dbReference type="InterPro" id="IPR003661">
    <property type="entry name" value="HisK_dim/P_dom"/>
</dbReference>
<evidence type="ECO:0000256" key="3">
    <source>
        <dbReference type="ARBA" id="ARBA00022553"/>
    </source>
</evidence>
<accession>A0A238YRP0</accession>
<proteinExistence type="predicted"/>
<keyword evidence="6" id="KW-0902">Two-component regulatory system</keyword>
<dbReference type="Gene3D" id="1.25.40.10">
    <property type="entry name" value="Tetratricopeptide repeat domain"/>
    <property type="match status" value="2"/>
</dbReference>
<keyword evidence="8" id="KW-0472">Membrane</keyword>
<feature type="repeat" description="TPR" evidence="7">
    <location>
        <begin position="201"/>
        <end position="234"/>
    </location>
</feature>
<protein>
    <recommendedName>
        <fullName evidence="2">histidine kinase</fullName>
        <ecNumber evidence="2">2.7.13.3</ecNumber>
    </recommendedName>
</protein>
<dbReference type="SUPFAM" id="SSF55874">
    <property type="entry name" value="ATPase domain of HSP90 chaperone/DNA topoisomerase II/histidine kinase"/>
    <property type="match status" value="1"/>
</dbReference>
<evidence type="ECO:0000256" key="4">
    <source>
        <dbReference type="ARBA" id="ARBA00022679"/>
    </source>
</evidence>
<dbReference type="InterPro" id="IPR036097">
    <property type="entry name" value="HisK_dim/P_sf"/>
</dbReference>
<dbReference type="PANTHER" id="PTHR43711">
    <property type="entry name" value="TWO-COMPONENT HISTIDINE KINASE"/>
    <property type="match status" value="1"/>
</dbReference>
<dbReference type="OrthoDB" id="9810447at2"/>
<dbReference type="InterPro" id="IPR036890">
    <property type="entry name" value="HATPase_C_sf"/>
</dbReference>
<keyword evidence="7" id="KW-0802">TPR repeat</keyword>
<comment type="catalytic activity">
    <reaction evidence="1">
        <text>ATP + protein L-histidine = ADP + protein N-phospho-L-histidine.</text>
        <dbReference type="EC" id="2.7.13.3"/>
    </reaction>
</comment>
<evidence type="ECO:0000256" key="5">
    <source>
        <dbReference type="ARBA" id="ARBA00022777"/>
    </source>
</evidence>
<dbReference type="EC" id="2.7.13.3" evidence="2"/>
<dbReference type="Pfam" id="PF02518">
    <property type="entry name" value="HATPase_c"/>
    <property type="match status" value="1"/>
</dbReference>
<keyword evidence="4" id="KW-0808">Transferase</keyword>
<name>A0A238YRP0_9FLAO</name>
<dbReference type="InterPro" id="IPR050736">
    <property type="entry name" value="Sensor_HK_Regulatory"/>
</dbReference>
<dbReference type="InterPro" id="IPR019734">
    <property type="entry name" value="TPR_rpt"/>
</dbReference>
<keyword evidence="8" id="KW-1133">Transmembrane helix</keyword>
<feature type="transmembrane region" description="Helical" evidence="8">
    <location>
        <begin position="399"/>
        <end position="418"/>
    </location>
</feature>
<feature type="domain" description="Histidine kinase" evidence="9">
    <location>
        <begin position="465"/>
        <end position="683"/>
    </location>
</feature>
<dbReference type="GO" id="GO:0000155">
    <property type="term" value="F:phosphorelay sensor kinase activity"/>
    <property type="evidence" value="ECO:0007669"/>
    <property type="project" value="InterPro"/>
</dbReference>
<evidence type="ECO:0000256" key="8">
    <source>
        <dbReference type="SAM" id="Phobius"/>
    </source>
</evidence>
<dbReference type="CDD" id="cd00082">
    <property type="entry name" value="HisKA"/>
    <property type="match status" value="1"/>
</dbReference>
<sequence length="693" mass="79956">MKNKITFLFTLFLSIVLYGQNTVTISYLKQALRAEANDSIKISLNVKLSNSFSSLEKDSSNYYFKNALLLADSILYKKQLAKILDNEGFNFEIENNFEKAILNFERSLAIYIELNDNKNMARLYNYIGYCYINLYAEDKAIEYYLKSLKIYQSIDDAEGKAMNFIDIGNLYYDQENYENAKKYFQDALTLYEKLGDNEGIAASYTNLGNVYCDSGVYDEGIDYYKQSIILEEELNDQNGIATNYNNLGDCNIQLSNFNEAKVYFQKGLNIATKIKDQELIAIIYLNMADLYEKQKKYNQTIFYAKKSLDISRKIGKLDFELDNLKFLADAYEAIGETTEALKVYKQHDVVKDSLYSYDKDKKVQLFNALNKLEETYYTISDLSSKNEIAQLKYKNEKKISYFLIIAIVVFAFLLVLLIHQQTSKKKAYNLLEFRNFQINKMNDEIQEQRDYLNQLNKTKDKFFSIIAHDLKNPFNSIKGFTELLIDNSGEYEEEKQLKFLKIIKDSTIKASMLLNNLLIWANSQSGNLTYIPKKIELVRQVMDVTSLLEIQAIKKEIEIYNNVDHNLSVKADENMLNTILRNLISNAIKFTNPKGEIRVLSKVQNDMVEISITDNGVGISNEDIENVFNIEVKNTNIGTANEQGSGLGLILCKDFVEKHGGKIWVNSEINVGTEFIFTLPLWSEEADDKEFEL</sequence>
<dbReference type="InterPro" id="IPR003594">
    <property type="entry name" value="HATPase_dom"/>
</dbReference>
<dbReference type="AlphaFoldDB" id="A0A238YRP0"/>
<dbReference type="InterPro" id="IPR011990">
    <property type="entry name" value="TPR-like_helical_dom_sf"/>
</dbReference>
<dbReference type="CDD" id="cd00075">
    <property type="entry name" value="HATPase"/>
    <property type="match status" value="1"/>
</dbReference>
<dbReference type="SUPFAM" id="SSF48452">
    <property type="entry name" value="TPR-like"/>
    <property type="match status" value="2"/>
</dbReference>
<feature type="repeat" description="TPR" evidence="7">
    <location>
        <begin position="121"/>
        <end position="154"/>
    </location>
</feature>
<gene>
    <name evidence="10" type="ORF">SAMN06265371_110113</name>
</gene>
<dbReference type="Gene3D" id="3.30.565.10">
    <property type="entry name" value="Histidine kinase-like ATPase, C-terminal domain"/>
    <property type="match status" value="1"/>
</dbReference>
<evidence type="ECO:0000256" key="1">
    <source>
        <dbReference type="ARBA" id="ARBA00000085"/>
    </source>
</evidence>
<evidence type="ECO:0000259" key="9">
    <source>
        <dbReference type="PROSITE" id="PS50109"/>
    </source>
</evidence>
<dbReference type="SMART" id="SM00387">
    <property type="entry name" value="HATPase_c"/>
    <property type="match status" value="1"/>
</dbReference>
<dbReference type="Gene3D" id="1.10.287.130">
    <property type="match status" value="1"/>
</dbReference>
<keyword evidence="8" id="KW-0812">Transmembrane</keyword>
<dbReference type="RefSeq" id="WP_089382678.1">
    <property type="nucleotide sequence ID" value="NZ_FZNT01000010.1"/>
</dbReference>
<organism evidence="10 11">
    <name type="scientific">Lutibacter agarilyticus</name>
    <dbReference type="NCBI Taxonomy" id="1109740"/>
    <lineage>
        <taxon>Bacteria</taxon>
        <taxon>Pseudomonadati</taxon>
        <taxon>Bacteroidota</taxon>
        <taxon>Flavobacteriia</taxon>
        <taxon>Flavobacteriales</taxon>
        <taxon>Flavobacteriaceae</taxon>
        <taxon>Lutibacter</taxon>
    </lineage>
</organism>
<dbReference type="PROSITE" id="PS50005">
    <property type="entry name" value="TPR"/>
    <property type="match status" value="3"/>
</dbReference>
<dbReference type="Pfam" id="PF13424">
    <property type="entry name" value="TPR_12"/>
    <property type="match status" value="3"/>
</dbReference>
<dbReference type="Pfam" id="PF00512">
    <property type="entry name" value="HisKA"/>
    <property type="match status" value="1"/>
</dbReference>
<evidence type="ECO:0000256" key="2">
    <source>
        <dbReference type="ARBA" id="ARBA00012438"/>
    </source>
</evidence>
<dbReference type="FunFam" id="3.30.565.10:FF:000006">
    <property type="entry name" value="Sensor histidine kinase WalK"/>
    <property type="match status" value="1"/>
</dbReference>
<evidence type="ECO:0000313" key="10">
    <source>
        <dbReference type="EMBL" id="SNR73642.1"/>
    </source>
</evidence>
<dbReference type="PROSITE" id="PS50109">
    <property type="entry name" value="HIS_KIN"/>
    <property type="match status" value="1"/>
</dbReference>
<dbReference type="SMART" id="SM00388">
    <property type="entry name" value="HisKA"/>
    <property type="match status" value="1"/>
</dbReference>
<dbReference type="PANTHER" id="PTHR43711:SF31">
    <property type="entry name" value="HISTIDINE KINASE"/>
    <property type="match status" value="1"/>
</dbReference>
<evidence type="ECO:0000256" key="7">
    <source>
        <dbReference type="PROSITE-ProRule" id="PRU00339"/>
    </source>
</evidence>
<evidence type="ECO:0000256" key="6">
    <source>
        <dbReference type="ARBA" id="ARBA00023012"/>
    </source>
</evidence>
<dbReference type="SMART" id="SM00028">
    <property type="entry name" value="TPR"/>
    <property type="match status" value="6"/>
</dbReference>
<dbReference type="SUPFAM" id="SSF47384">
    <property type="entry name" value="Homodimeric domain of signal transducing histidine kinase"/>
    <property type="match status" value="1"/>
</dbReference>
<keyword evidence="3" id="KW-0597">Phosphoprotein</keyword>
<dbReference type="Proteomes" id="UP000198384">
    <property type="component" value="Unassembled WGS sequence"/>
</dbReference>
<dbReference type="InterPro" id="IPR004358">
    <property type="entry name" value="Sig_transdc_His_kin-like_C"/>
</dbReference>
<reference evidence="10 11" key="1">
    <citation type="submission" date="2017-06" db="EMBL/GenBank/DDBJ databases">
        <authorList>
            <person name="Kim H.J."/>
            <person name="Triplett B.A."/>
        </authorList>
    </citation>
    <scope>NUCLEOTIDE SEQUENCE [LARGE SCALE GENOMIC DNA]</scope>
    <source>
        <strain evidence="10 11">DSM 29150</strain>
    </source>
</reference>
<keyword evidence="5 10" id="KW-0418">Kinase</keyword>
<dbReference type="EMBL" id="FZNT01000010">
    <property type="protein sequence ID" value="SNR73642.1"/>
    <property type="molecule type" value="Genomic_DNA"/>
</dbReference>
<dbReference type="InterPro" id="IPR005467">
    <property type="entry name" value="His_kinase_dom"/>
</dbReference>